<reference evidence="3 4" key="1">
    <citation type="submission" date="2016-07" db="EMBL/GenBank/DDBJ databases">
        <title>Pervasive Adenine N6-methylation of Active Genes in Fungi.</title>
        <authorList>
            <consortium name="DOE Joint Genome Institute"/>
            <person name="Mondo S.J."/>
            <person name="Dannebaum R.O."/>
            <person name="Kuo R.C."/>
            <person name="Labutti K."/>
            <person name="Haridas S."/>
            <person name="Kuo A."/>
            <person name="Salamov A."/>
            <person name="Ahrendt S.R."/>
            <person name="Lipzen A."/>
            <person name="Sullivan W."/>
            <person name="Andreopoulos W.B."/>
            <person name="Clum A."/>
            <person name="Lindquist E."/>
            <person name="Daum C."/>
            <person name="Ramamoorthy G.K."/>
            <person name="Gryganskyi A."/>
            <person name="Culley D."/>
            <person name="Magnuson J.K."/>
            <person name="James T.Y."/>
            <person name="O'Malley M.A."/>
            <person name="Stajich J.E."/>
            <person name="Spatafora J.W."/>
            <person name="Visel A."/>
            <person name="Grigoriev I.V."/>
        </authorList>
    </citation>
    <scope>NUCLEOTIDE SEQUENCE [LARGE SCALE GENOMIC DNA]</scope>
    <source>
        <strain evidence="3 4">NRRL 1336</strain>
    </source>
</reference>
<feature type="region of interest" description="Disordered" evidence="1">
    <location>
        <begin position="36"/>
        <end position="110"/>
    </location>
</feature>
<proteinExistence type="predicted"/>
<evidence type="ECO:0000259" key="2">
    <source>
        <dbReference type="Pfam" id="PF17846"/>
    </source>
</evidence>
<dbReference type="STRING" id="90262.A0A1X2IRG8"/>
<dbReference type="EMBL" id="MCGE01000005">
    <property type="protein sequence ID" value="ORZ21137.1"/>
    <property type="molecule type" value="Genomic_DNA"/>
</dbReference>
<protein>
    <recommendedName>
        <fullName evidence="2">Xrn1 helical domain-containing protein</fullName>
    </recommendedName>
</protein>
<feature type="compositionally biased region" description="Acidic residues" evidence="1">
    <location>
        <begin position="80"/>
        <end position="103"/>
    </location>
</feature>
<organism evidence="3 4">
    <name type="scientific">Absidia repens</name>
    <dbReference type="NCBI Taxonomy" id="90262"/>
    <lineage>
        <taxon>Eukaryota</taxon>
        <taxon>Fungi</taxon>
        <taxon>Fungi incertae sedis</taxon>
        <taxon>Mucoromycota</taxon>
        <taxon>Mucoromycotina</taxon>
        <taxon>Mucoromycetes</taxon>
        <taxon>Mucorales</taxon>
        <taxon>Cunninghamellaceae</taxon>
        <taxon>Absidia</taxon>
    </lineage>
</organism>
<evidence type="ECO:0000313" key="3">
    <source>
        <dbReference type="EMBL" id="ORZ21137.1"/>
    </source>
</evidence>
<dbReference type="AlphaFoldDB" id="A0A1X2IRG8"/>
<comment type="caution">
    <text evidence="3">The sequence shown here is derived from an EMBL/GenBank/DDBJ whole genome shotgun (WGS) entry which is preliminary data.</text>
</comment>
<gene>
    <name evidence="3" type="ORF">BCR42DRAFT_187872</name>
</gene>
<name>A0A1X2IRG8_9FUNG</name>
<feature type="compositionally biased region" description="Polar residues" evidence="1">
    <location>
        <begin position="61"/>
        <end position="72"/>
    </location>
</feature>
<feature type="compositionally biased region" description="Low complexity" evidence="1">
    <location>
        <begin position="36"/>
        <end position="54"/>
    </location>
</feature>
<dbReference type="Pfam" id="PF17846">
    <property type="entry name" value="XRN_M"/>
    <property type="match status" value="1"/>
</dbReference>
<feature type="domain" description="Xrn1 helical" evidence="2">
    <location>
        <begin position="29"/>
        <end position="160"/>
    </location>
</feature>
<evidence type="ECO:0000313" key="4">
    <source>
        <dbReference type="Proteomes" id="UP000193560"/>
    </source>
</evidence>
<accession>A0A1X2IRG8</accession>
<dbReference type="OrthoDB" id="372487at2759"/>
<dbReference type="InterPro" id="IPR041412">
    <property type="entry name" value="Xrn1_helical"/>
</dbReference>
<sequence length="163" mass="17735">MPQFTFADLSAAPVNDPNAGMSNVDVVRNRAALRMAGNQSAANQSAAASLKAQLMNGGDDQVTSGEPSSSSRGTKRKAEDEPENGTADGDDDEDAPDNVEDTDLVAQGKAILEKVEADKKAKDDAAREREPDDAVRLWETGWKERYYTLKFGFRPEDRDEINE</sequence>
<keyword evidence="4" id="KW-1185">Reference proteome</keyword>
<evidence type="ECO:0000256" key="1">
    <source>
        <dbReference type="SAM" id="MobiDB-lite"/>
    </source>
</evidence>
<dbReference type="Proteomes" id="UP000193560">
    <property type="component" value="Unassembled WGS sequence"/>
</dbReference>
<feature type="region of interest" description="Disordered" evidence="1">
    <location>
        <begin position="1"/>
        <end position="22"/>
    </location>
</feature>